<evidence type="ECO:0000313" key="3">
    <source>
        <dbReference type="Proteomes" id="UP000427906"/>
    </source>
</evidence>
<dbReference type="Proteomes" id="UP000427906">
    <property type="component" value="Chromosome"/>
</dbReference>
<dbReference type="CDD" id="cd05252">
    <property type="entry name" value="CDP_GD_SDR_e"/>
    <property type="match status" value="1"/>
</dbReference>
<evidence type="ECO:0000259" key="1">
    <source>
        <dbReference type="Pfam" id="PF16363"/>
    </source>
</evidence>
<proteinExistence type="predicted"/>
<dbReference type="PANTHER" id="PTHR43000">
    <property type="entry name" value="DTDP-D-GLUCOSE 4,6-DEHYDRATASE-RELATED"/>
    <property type="match status" value="1"/>
</dbReference>
<dbReference type="InterPro" id="IPR016040">
    <property type="entry name" value="NAD(P)-bd_dom"/>
</dbReference>
<dbReference type="KEGG" id="dalk:DSCA_06540"/>
<feature type="domain" description="NAD(P)-binding" evidence="1">
    <location>
        <begin position="20"/>
        <end position="326"/>
    </location>
</feature>
<dbReference type="Pfam" id="PF16363">
    <property type="entry name" value="GDP_Man_Dehyd"/>
    <property type="match status" value="1"/>
</dbReference>
<gene>
    <name evidence="2" type="primary">rfbG</name>
    <name evidence="2" type="ORF">DSCA_06540</name>
</gene>
<dbReference type="EMBL" id="AP021874">
    <property type="protein sequence ID" value="BBO66724.1"/>
    <property type="molecule type" value="Genomic_DNA"/>
</dbReference>
<evidence type="ECO:0000313" key="2">
    <source>
        <dbReference type="EMBL" id="BBO66724.1"/>
    </source>
</evidence>
<dbReference type="Gene3D" id="3.90.25.10">
    <property type="entry name" value="UDP-galactose 4-epimerase, domain 1"/>
    <property type="match status" value="1"/>
</dbReference>
<protein>
    <submittedName>
        <fullName evidence="2">CDP-glucose 4,6-dehydratase</fullName>
    </submittedName>
</protein>
<accession>A0A5K7YK31</accession>
<dbReference type="SUPFAM" id="SSF51735">
    <property type="entry name" value="NAD(P)-binding Rossmann-fold domains"/>
    <property type="match status" value="1"/>
</dbReference>
<dbReference type="InterPro" id="IPR013445">
    <property type="entry name" value="CDP_4_6_deHydtase"/>
</dbReference>
<keyword evidence="3" id="KW-1185">Reference proteome</keyword>
<sequence length="370" mass="41279">MEGLGMKTLFGGIYDKKRVLVTGHTGFKGSWLSLWLNELGAEVTGYALPPDTSPSHYELLGLPVESLIGDVRDPEAFAGVMERRQPEIVFHLAAQPLVRRSYKIPRETFETNIMGTVNVLEACRKTASVTAIINVTSDKCYENREWARGYKENDAMGGFDPYSASKGCSELITGAYRKSFFTSDCPDDRRILLASARAGNVIGGGDWAEDRLVPDLIRALANREKAIIRNPNATRPWQHILEPLSGYLQLGQMLLQGNAVYADSWNLGPKDETEVTVGELAERCRNCCPGMDYEVRQCEKALHEADSLKLDCSKANTKLRWKGVWDSSTAVDKTVKWYGDYYDKGIVNSMNDIAQYVADAEKDGIEWVKN</sequence>
<reference evidence="2 3" key="1">
    <citation type="submission" date="2019-11" db="EMBL/GenBank/DDBJ databases">
        <title>Comparative genomics of hydrocarbon-degrading Desulfosarcina strains.</title>
        <authorList>
            <person name="Watanabe M."/>
            <person name="Kojima H."/>
            <person name="Fukui M."/>
        </authorList>
    </citation>
    <scope>NUCLEOTIDE SEQUENCE [LARGE SCALE GENOMIC DNA]</scope>
    <source>
        <strain evidence="2 3">PL12</strain>
    </source>
</reference>
<organism evidence="2 3">
    <name type="scientific">Desulfosarcina alkanivorans</name>
    <dbReference type="NCBI Taxonomy" id="571177"/>
    <lineage>
        <taxon>Bacteria</taxon>
        <taxon>Pseudomonadati</taxon>
        <taxon>Thermodesulfobacteriota</taxon>
        <taxon>Desulfobacteria</taxon>
        <taxon>Desulfobacterales</taxon>
        <taxon>Desulfosarcinaceae</taxon>
        <taxon>Desulfosarcina</taxon>
    </lineage>
</organism>
<dbReference type="Gene3D" id="3.40.50.720">
    <property type="entry name" value="NAD(P)-binding Rossmann-like Domain"/>
    <property type="match status" value="1"/>
</dbReference>
<dbReference type="InterPro" id="IPR036291">
    <property type="entry name" value="NAD(P)-bd_dom_sf"/>
</dbReference>
<dbReference type="AlphaFoldDB" id="A0A5K7YK31"/>
<name>A0A5K7YK31_9BACT</name>
<dbReference type="NCBIfam" id="TIGR02622">
    <property type="entry name" value="CDP_4_6_dhtase"/>
    <property type="match status" value="1"/>
</dbReference>